<dbReference type="EMBL" id="CP144745">
    <property type="protein sequence ID" value="WVZ55010.1"/>
    <property type="molecule type" value="Genomic_DNA"/>
</dbReference>
<protein>
    <submittedName>
        <fullName evidence="1">Uncharacterized protein</fullName>
    </submittedName>
</protein>
<proteinExistence type="predicted"/>
<dbReference type="Proteomes" id="UP001341281">
    <property type="component" value="Chromosome 01"/>
</dbReference>
<dbReference type="PANTHER" id="PTHR11439:SF486">
    <property type="entry name" value="RLK (RECEPTOR-LIKE KINASE) PROTEIN, PUTATIVE-RELATED"/>
    <property type="match status" value="1"/>
</dbReference>
<evidence type="ECO:0000313" key="1">
    <source>
        <dbReference type="EMBL" id="WVZ55010.1"/>
    </source>
</evidence>
<gene>
    <name evidence="1" type="ORF">U9M48_005729</name>
</gene>
<organism evidence="1 2">
    <name type="scientific">Paspalum notatum var. saurae</name>
    <dbReference type="NCBI Taxonomy" id="547442"/>
    <lineage>
        <taxon>Eukaryota</taxon>
        <taxon>Viridiplantae</taxon>
        <taxon>Streptophyta</taxon>
        <taxon>Embryophyta</taxon>
        <taxon>Tracheophyta</taxon>
        <taxon>Spermatophyta</taxon>
        <taxon>Magnoliopsida</taxon>
        <taxon>Liliopsida</taxon>
        <taxon>Poales</taxon>
        <taxon>Poaceae</taxon>
        <taxon>PACMAD clade</taxon>
        <taxon>Panicoideae</taxon>
        <taxon>Andropogonodae</taxon>
        <taxon>Paspaleae</taxon>
        <taxon>Paspalinae</taxon>
        <taxon>Paspalum</taxon>
    </lineage>
</organism>
<name>A0AAQ3PQR6_PASNO</name>
<dbReference type="PANTHER" id="PTHR11439">
    <property type="entry name" value="GAG-POL-RELATED RETROTRANSPOSON"/>
    <property type="match status" value="1"/>
</dbReference>
<accession>A0AAQ3PQR6</accession>
<dbReference type="AlphaFoldDB" id="A0AAQ3PQR6"/>
<reference evidence="1 2" key="1">
    <citation type="submission" date="2024-02" db="EMBL/GenBank/DDBJ databases">
        <title>High-quality chromosome-scale genome assembly of Pensacola bahiagrass (Paspalum notatum Flugge var. saurae).</title>
        <authorList>
            <person name="Vega J.M."/>
            <person name="Podio M."/>
            <person name="Orjuela J."/>
            <person name="Siena L.A."/>
            <person name="Pessino S.C."/>
            <person name="Combes M.C."/>
            <person name="Mariac C."/>
            <person name="Albertini E."/>
            <person name="Pupilli F."/>
            <person name="Ortiz J.P.A."/>
            <person name="Leblanc O."/>
        </authorList>
    </citation>
    <scope>NUCLEOTIDE SEQUENCE [LARGE SCALE GENOMIC DNA]</scope>
    <source>
        <strain evidence="1">R1</strain>
        <tissue evidence="1">Leaf</tissue>
    </source>
</reference>
<sequence>MADVLPQMTPMSTSTMLDKDEDGKEVDQKVYRGMIGSLLYLTAMRPDIQFAIGLCARFQTSPRESHRTTVKWILRPQVYFWHLSVFGYLSSLLVFSTKHIDVRYHFLRDNYEKGIIDIVKVVGKGVDKALIKGEIEGLK</sequence>
<evidence type="ECO:0000313" key="2">
    <source>
        <dbReference type="Proteomes" id="UP001341281"/>
    </source>
</evidence>
<keyword evidence="2" id="KW-1185">Reference proteome</keyword>